<dbReference type="GO" id="GO:0005737">
    <property type="term" value="C:cytoplasm"/>
    <property type="evidence" value="ECO:0007669"/>
    <property type="project" value="TreeGrafter"/>
</dbReference>
<reference evidence="5 6" key="1">
    <citation type="submission" date="2018-11" db="EMBL/GenBank/DDBJ databases">
        <title>Rhodococcus spongicola sp. nov. and Rhodococcus xishaensis sp. nov. from marine sponges.</title>
        <authorList>
            <person name="Li L."/>
            <person name="Lin H.W."/>
        </authorList>
    </citation>
    <scope>NUCLEOTIDE SEQUENCE [LARGE SCALE GENOMIC DNA]</scope>
    <source>
        <strain evidence="5 6">LHW50502</strain>
    </source>
</reference>
<dbReference type="Gene3D" id="3.30.300.30">
    <property type="match status" value="1"/>
</dbReference>
<dbReference type="RefSeq" id="WP_127948649.1">
    <property type="nucleotide sequence ID" value="NZ_RKLN01000013.1"/>
</dbReference>
<dbReference type="OrthoDB" id="4506464at2"/>
<dbReference type="SUPFAM" id="SSF52777">
    <property type="entry name" value="CoA-dependent acyltransferases"/>
    <property type="match status" value="1"/>
</dbReference>
<dbReference type="AlphaFoldDB" id="A0A438AN71"/>
<evidence type="ECO:0000256" key="3">
    <source>
        <dbReference type="ARBA" id="ARBA00022553"/>
    </source>
</evidence>
<keyword evidence="2" id="KW-0596">Phosphopantetheine</keyword>
<dbReference type="PROSITE" id="PS00012">
    <property type="entry name" value="PHOSPHOPANTETHEINE"/>
    <property type="match status" value="1"/>
</dbReference>
<dbReference type="Gene3D" id="2.30.38.10">
    <property type="entry name" value="Luciferase, Domain 3"/>
    <property type="match status" value="1"/>
</dbReference>
<dbReference type="SMART" id="SM00823">
    <property type="entry name" value="PKS_PP"/>
    <property type="match status" value="1"/>
</dbReference>
<dbReference type="PROSITE" id="PS00455">
    <property type="entry name" value="AMP_BINDING"/>
    <property type="match status" value="1"/>
</dbReference>
<dbReference type="InterPro" id="IPR001242">
    <property type="entry name" value="Condensation_dom"/>
</dbReference>
<dbReference type="SUPFAM" id="SSF56801">
    <property type="entry name" value="Acetyl-CoA synthetase-like"/>
    <property type="match status" value="1"/>
</dbReference>
<dbReference type="InterPro" id="IPR020845">
    <property type="entry name" value="AMP-binding_CS"/>
</dbReference>
<feature type="domain" description="Carrier" evidence="4">
    <location>
        <begin position="778"/>
        <end position="853"/>
    </location>
</feature>
<name>A0A438AN71_9NOCA</name>
<dbReference type="InterPro" id="IPR025110">
    <property type="entry name" value="AMP-bd_C"/>
</dbReference>
<dbReference type="SUPFAM" id="SSF47336">
    <property type="entry name" value="ACP-like"/>
    <property type="match status" value="1"/>
</dbReference>
<keyword evidence="6" id="KW-1185">Reference proteome</keyword>
<dbReference type="Gene3D" id="3.30.559.10">
    <property type="entry name" value="Chloramphenicol acetyltransferase-like domain"/>
    <property type="match status" value="2"/>
</dbReference>
<dbReference type="InterPro" id="IPR010071">
    <property type="entry name" value="AA_adenyl_dom"/>
</dbReference>
<dbReference type="GO" id="GO:0031177">
    <property type="term" value="F:phosphopantetheine binding"/>
    <property type="evidence" value="ECO:0007669"/>
    <property type="project" value="InterPro"/>
</dbReference>
<dbReference type="InterPro" id="IPR023213">
    <property type="entry name" value="CAT-like_dom_sf"/>
</dbReference>
<dbReference type="GO" id="GO:0043041">
    <property type="term" value="P:amino acid activation for nonribosomal peptide biosynthetic process"/>
    <property type="evidence" value="ECO:0007669"/>
    <property type="project" value="TreeGrafter"/>
</dbReference>
<dbReference type="InterPro" id="IPR020806">
    <property type="entry name" value="PKS_PP-bd"/>
</dbReference>
<dbReference type="Pfam" id="PF00501">
    <property type="entry name" value="AMP-binding"/>
    <property type="match status" value="1"/>
</dbReference>
<keyword evidence="3" id="KW-0597">Phosphoprotein</keyword>
<dbReference type="FunFam" id="3.40.50.980:FF:000001">
    <property type="entry name" value="Non-ribosomal peptide synthetase"/>
    <property type="match status" value="1"/>
</dbReference>
<dbReference type="NCBIfam" id="TIGR01733">
    <property type="entry name" value="AA-adenyl-dom"/>
    <property type="match status" value="1"/>
</dbReference>
<feature type="non-terminal residue" evidence="5">
    <location>
        <position position="1"/>
    </location>
</feature>
<dbReference type="PANTHER" id="PTHR45527:SF1">
    <property type="entry name" value="FATTY ACID SYNTHASE"/>
    <property type="match status" value="1"/>
</dbReference>
<dbReference type="InterPro" id="IPR009081">
    <property type="entry name" value="PP-bd_ACP"/>
</dbReference>
<dbReference type="Gene3D" id="1.10.1200.10">
    <property type="entry name" value="ACP-like"/>
    <property type="match status" value="1"/>
</dbReference>
<evidence type="ECO:0000256" key="2">
    <source>
        <dbReference type="ARBA" id="ARBA00022450"/>
    </source>
</evidence>
<dbReference type="Pfam" id="PF00668">
    <property type="entry name" value="Condensation"/>
    <property type="match status" value="1"/>
</dbReference>
<dbReference type="InterPro" id="IPR000873">
    <property type="entry name" value="AMP-dep_synth/lig_dom"/>
</dbReference>
<dbReference type="Gene3D" id="3.40.50.980">
    <property type="match status" value="2"/>
</dbReference>
<dbReference type="Pfam" id="PF13193">
    <property type="entry name" value="AMP-binding_C"/>
    <property type="match status" value="1"/>
</dbReference>
<sequence>SVIARQVEYWKQALAGLPEQLDLPADRARPVVASHAGASFGFTLEEGLTGRVEALAKAQGATAFMVVHAALSVVLARLSGTADIAVGTPVAGRGEAALDDLVGMFVGTLVLRAQVESGESFTDLLARVRATDLAAFEHADVPFERLVEVLDPVRSQGRHPLFQVALAFQNLGQSWQGAQQGSVELAGLTVAAVDFDAQVAKFDLQVTVVPGADRWAVDLTYATDLFDEATIVSLGERLVRVLEAVTVDPARPVGDVEVLDESEWAALTGVAGPVVPRVETLTEIFGRNVAGRLGERAVTCADTTLTYRELDERSSALARELAGRGVGPESVVALSFPRSWEMVLCVWAVAKTGAAFVPVDPTYPSDRIEHMVADSAAVMGIAAGAVIADLPSAVAWSTLGELERAAADAGRSVAAVTDADRTRPLRVDHAAYVIYTSGSTGKPKGVVVTHGGLSGLVDESVRLYGVRPVDRVMSICSPSFDPSVLEWALAAAAGAELVVVPPEILGGEELQGYLEQHRVSVALITPVVLGSMDPAGLADLRLLAVGGDAPSTELVGSWAPGRTFFNAYGPTETTIVSTRGELFAGEPLTIGGPVAGVGALVLDDRLRPVPVGVAGELYLSGGALARGYHGRAGLTSDRFVANPFGGGGERMYRTGDVVRWTEQLAIEFVGRSDFQVKVRGFRIELGEIDSALTDHPGVSFATTVGHRMASGQTALVSYVLADAGVDAAAITRHVESLLPGYMVPSSVMVLDEMPLTAVGKLDRKALPVPVFEAAVFRAPVSEAEVLVAGVFAEVLGADEVGLDDDFFALGGNSLVATQVVARLGAVLDARVPVRMLFEASTVEALAGSVQALAGGGGRKALVAGPRPDRIPLSLAQQRMWFLNRLEPESAAYNIPFA</sequence>
<dbReference type="EMBL" id="RKLN01000013">
    <property type="protein sequence ID" value="RVW00085.1"/>
    <property type="molecule type" value="Genomic_DNA"/>
</dbReference>
<dbReference type="GO" id="GO:0044550">
    <property type="term" value="P:secondary metabolite biosynthetic process"/>
    <property type="evidence" value="ECO:0007669"/>
    <property type="project" value="TreeGrafter"/>
</dbReference>
<dbReference type="GO" id="GO:0008610">
    <property type="term" value="P:lipid biosynthetic process"/>
    <property type="evidence" value="ECO:0007669"/>
    <property type="project" value="UniProtKB-ARBA"/>
</dbReference>
<proteinExistence type="predicted"/>
<dbReference type="InterPro" id="IPR045851">
    <property type="entry name" value="AMP-bd_C_sf"/>
</dbReference>
<dbReference type="GO" id="GO:0003824">
    <property type="term" value="F:catalytic activity"/>
    <property type="evidence" value="ECO:0007669"/>
    <property type="project" value="InterPro"/>
</dbReference>
<dbReference type="InterPro" id="IPR006162">
    <property type="entry name" value="Ppantetheine_attach_site"/>
</dbReference>
<dbReference type="PANTHER" id="PTHR45527">
    <property type="entry name" value="NONRIBOSOMAL PEPTIDE SYNTHETASE"/>
    <property type="match status" value="1"/>
</dbReference>
<evidence type="ECO:0000313" key="5">
    <source>
        <dbReference type="EMBL" id="RVW00085.1"/>
    </source>
</evidence>
<dbReference type="InterPro" id="IPR036736">
    <property type="entry name" value="ACP-like_sf"/>
</dbReference>
<feature type="non-terminal residue" evidence="5">
    <location>
        <position position="897"/>
    </location>
</feature>
<dbReference type="Proteomes" id="UP000284333">
    <property type="component" value="Unassembled WGS sequence"/>
</dbReference>
<gene>
    <name evidence="5" type="ORF">EF834_18075</name>
</gene>
<organism evidence="5 6">
    <name type="scientific">Rhodococcus spongiicola</name>
    <dbReference type="NCBI Taxonomy" id="2487352"/>
    <lineage>
        <taxon>Bacteria</taxon>
        <taxon>Bacillati</taxon>
        <taxon>Actinomycetota</taxon>
        <taxon>Actinomycetes</taxon>
        <taxon>Mycobacteriales</taxon>
        <taxon>Nocardiaceae</taxon>
        <taxon>Rhodococcus</taxon>
    </lineage>
</organism>
<dbReference type="Gene3D" id="3.30.559.30">
    <property type="entry name" value="Nonribosomal peptide synthetase, condensation domain"/>
    <property type="match status" value="1"/>
</dbReference>
<comment type="caution">
    <text evidence="5">The sequence shown here is derived from an EMBL/GenBank/DDBJ whole genome shotgun (WGS) entry which is preliminary data.</text>
</comment>
<dbReference type="Pfam" id="PF00550">
    <property type="entry name" value="PP-binding"/>
    <property type="match status" value="1"/>
</dbReference>
<dbReference type="UniPathway" id="UPA00011"/>
<evidence type="ECO:0000313" key="6">
    <source>
        <dbReference type="Proteomes" id="UP000284333"/>
    </source>
</evidence>
<evidence type="ECO:0000259" key="4">
    <source>
        <dbReference type="PROSITE" id="PS50075"/>
    </source>
</evidence>
<protein>
    <submittedName>
        <fullName evidence="5">Amino acid adenylation domain-containing protein</fullName>
    </submittedName>
</protein>
<accession>A0A438AN71</accession>
<evidence type="ECO:0000256" key="1">
    <source>
        <dbReference type="ARBA" id="ARBA00001957"/>
    </source>
</evidence>
<dbReference type="PROSITE" id="PS50075">
    <property type="entry name" value="CARRIER"/>
    <property type="match status" value="1"/>
</dbReference>
<comment type="cofactor">
    <cofactor evidence="1">
        <name>pantetheine 4'-phosphate</name>
        <dbReference type="ChEBI" id="CHEBI:47942"/>
    </cofactor>
</comment>